<feature type="compositionally biased region" description="Basic and acidic residues" evidence="1">
    <location>
        <begin position="256"/>
        <end position="266"/>
    </location>
</feature>
<proteinExistence type="predicted"/>
<feature type="compositionally biased region" description="Basic and acidic residues" evidence="1">
    <location>
        <begin position="203"/>
        <end position="217"/>
    </location>
</feature>
<feature type="compositionally biased region" description="Low complexity" evidence="1">
    <location>
        <begin position="225"/>
        <end position="236"/>
    </location>
</feature>
<dbReference type="Pfam" id="PF19150">
    <property type="entry name" value="DUF5832"/>
    <property type="match status" value="1"/>
</dbReference>
<gene>
    <name evidence="2" type="ORF">HWQ62_00016</name>
</gene>
<protein>
    <submittedName>
        <fullName evidence="2">Uncharacterized protein</fullName>
    </submittedName>
</protein>
<reference evidence="2" key="1">
    <citation type="submission" date="2020-06" db="EMBL/GenBank/DDBJ databases">
        <title>Lateral gene transfer of anion-conducting channel rhodopsins between green algae and giant viruses.</title>
        <authorList>
            <person name="Rozenberg A."/>
            <person name="Oppermann J."/>
            <person name="Wietek J."/>
            <person name="Fernandez Lahore R.G."/>
            <person name="Sandaa R.-A."/>
            <person name="Bratbak G."/>
            <person name="Hegemann P."/>
            <person name="Beja O."/>
        </authorList>
    </citation>
    <scope>NUCLEOTIDE SEQUENCE</scope>
    <source>
        <strain evidence="2">01B</strain>
    </source>
</reference>
<keyword evidence="3" id="KW-1185">Reference proteome</keyword>
<evidence type="ECO:0000256" key="1">
    <source>
        <dbReference type="SAM" id="MobiDB-lite"/>
    </source>
</evidence>
<sequence length="266" mass="31246">MASTVSTKEVDYLEQDEPIRNQNFVCLSFISPEEILKKKEAFFFEKYTQAYTKKTNEFVDTLSNLFPDKSEEIRILKDNFDFLFDSSKINDSFNYFVKDTQEELDKEFHEQNDFQTSIRGLKVRGVYDTMQEAQARSQKLRKFENNKFSIFVAQVGCWCPWSPNPDNIEDQEFAETELNTLMKKYKENNENKTEFFEARKDEMKQQIAETEKTKKNQSESGSSITVTEETGELTLESDVKGKAPMFEQTALDDDDPWNKRVKEKNV</sequence>
<evidence type="ECO:0000313" key="3">
    <source>
        <dbReference type="Proteomes" id="UP001162120"/>
    </source>
</evidence>
<accession>A0A7M4CEQ0</accession>
<dbReference type="EMBL" id="MT663534">
    <property type="protein sequence ID" value="QOI90154.1"/>
    <property type="molecule type" value="Genomic_DNA"/>
</dbReference>
<dbReference type="InterPro" id="IPR043872">
    <property type="entry name" value="DUF5832"/>
</dbReference>
<name>A0A7M4CEQ0_9VIRU</name>
<dbReference type="Proteomes" id="UP001162120">
    <property type="component" value="Segment"/>
</dbReference>
<evidence type="ECO:0000313" key="2">
    <source>
        <dbReference type="EMBL" id="QOI90154.1"/>
    </source>
</evidence>
<feature type="region of interest" description="Disordered" evidence="1">
    <location>
        <begin position="203"/>
        <end position="266"/>
    </location>
</feature>
<organism evidence="2 3">
    <name type="scientific">Pyramimonas orientalis virus 01B</name>
    <dbReference type="NCBI Taxonomy" id="3134525"/>
    <lineage>
        <taxon>Viruses</taxon>
        <taxon>Varidnaviria</taxon>
        <taxon>Bamfordvirae</taxon>
        <taxon>Nucleocytoviricota</taxon>
        <taxon>Megaviricetes</taxon>
        <taxon>Imitervirales</taxon>
        <taxon>Allomimiviridae</taxon>
        <taxon>Heliosvirus</taxon>
        <taxon>Heliosvirus raunefjordenense</taxon>
    </lineage>
</organism>